<dbReference type="EMBL" id="DXHQ01000037">
    <property type="protein sequence ID" value="HIW08387.1"/>
    <property type="molecule type" value="Genomic_DNA"/>
</dbReference>
<reference evidence="3" key="1">
    <citation type="journal article" date="2021" name="PeerJ">
        <title>Extensive microbial diversity within the chicken gut microbiome revealed by metagenomics and culture.</title>
        <authorList>
            <person name="Gilroy R."/>
            <person name="Ravi A."/>
            <person name="Getino M."/>
            <person name="Pursley I."/>
            <person name="Horton D.L."/>
            <person name="Alikhan N.F."/>
            <person name="Baker D."/>
            <person name="Gharbi K."/>
            <person name="Hall N."/>
            <person name="Watson M."/>
            <person name="Adriaenssens E.M."/>
            <person name="Foster-Nyarko E."/>
            <person name="Jarju S."/>
            <person name="Secka A."/>
            <person name="Antonio M."/>
            <person name="Oren A."/>
            <person name="Chaudhuri R.R."/>
            <person name="La Ragione R."/>
            <person name="Hildebrand F."/>
            <person name="Pallen M.J."/>
        </authorList>
    </citation>
    <scope>NUCLEOTIDE SEQUENCE</scope>
    <source>
        <strain evidence="3">ChiHcolR34-3080</strain>
    </source>
</reference>
<keyword evidence="1" id="KW-1133">Transmembrane helix</keyword>
<reference evidence="3" key="2">
    <citation type="submission" date="2021-04" db="EMBL/GenBank/DDBJ databases">
        <authorList>
            <person name="Gilroy R."/>
        </authorList>
    </citation>
    <scope>NUCLEOTIDE SEQUENCE</scope>
    <source>
        <strain evidence="3">ChiHcolR34-3080</strain>
    </source>
</reference>
<accession>A0A9D1TVY3</accession>
<dbReference type="AlphaFoldDB" id="A0A9D1TVY3"/>
<feature type="domain" description="Phage tail tape measure protein" evidence="2">
    <location>
        <begin position="98"/>
        <end position="292"/>
    </location>
</feature>
<comment type="caution">
    <text evidence="3">The sequence shown here is derived from an EMBL/GenBank/DDBJ whole genome shotgun (WGS) entry which is preliminary data.</text>
</comment>
<keyword evidence="1" id="KW-0472">Membrane</keyword>
<name>A0A9D1TVY3_9FIRM</name>
<dbReference type="Pfam" id="PF10145">
    <property type="entry name" value="PhageMin_Tail"/>
    <property type="match status" value="1"/>
</dbReference>
<feature type="transmembrane region" description="Helical" evidence="1">
    <location>
        <begin position="485"/>
        <end position="508"/>
    </location>
</feature>
<sequence length="742" mass="77665">MELAIKIAGKVDKSLGKSVKTSSKQLNSIVKVANRVSTGVAAGMAAMGTGALAAGKYMTGLANEWQQATTQVANATGAAGRELETLRGVMEDVYASGFGEDVAAIGDAVAIVDRNMKSLSKGGLASATKGALALQQAFGYDVAESTRAAEAIRKNFNVSVEDAFNLISTGAQNGLDFSGELIDSINEYSVQFAKLGFSADQMFQVYQAGADGTAWNLDKVGDAVKEFSIRAIDGSDTTIAAYQALGLNADQMMDRFAAGGEGANKAFFDVIDRLLDLDDKVQRDAVGVKLFGTMWEDLGVDALQAMAEASDAAYAAGDAIEQINQASLSGLDSTVRQIGRQFEVAMLPAAERVYSTLTDRAPEIADAISSLSPVVEEIAGDFADMATDAITDGLPELVDGIRDFASWAGTAYDKAKPFLDFLWEHKGTVMAFAVGLRAVGPAVNTVTKAMNTVSAVKDWVSSIKTGLALFQASGGLAKAVGVFKALGSAMMGPLGILLAIGAGLVLLYQNWDKVNAAVTSFIVSISEKFPTAAATLQAFWSGIQAAAGNAQAIIQNLCDFVNNVFAGNWEAAWQNVVNIFGNLFGMLGNIVAVPINAVIARINKAIEGVNSISVTIPDWVPVVGGSTLGFDIPTIPSVPQLADGGVATGPTLAEIGEGGEPEAVLPLSKLAAMLDGRGGPSPSEPAPGGDTIVWSPVFNFYGSTPTRQEAEEVGRISFAEFKRLYNQMKAEERRKNFRIGVT</sequence>
<organism evidence="3 4">
    <name type="scientific">Candidatus Faecalibacterium intestinigallinarum</name>
    <dbReference type="NCBI Taxonomy" id="2838581"/>
    <lineage>
        <taxon>Bacteria</taxon>
        <taxon>Bacillati</taxon>
        <taxon>Bacillota</taxon>
        <taxon>Clostridia</taxon>
        <taxon>Eubacteriales</taxon>
        <taxon>Oscillospiraceae</taxon>
        <taxon>Faecalibacterium</taxon>
    </lineage>
</organism>
<evidence type="ECO:0000259" key="2">
    <source>
        <dbReference type="Pfam" id="PF10145"/>
    </source>
</evidence>
<protein>
    <submittedName>
        <fullName evidence="3">Phage tail tape measure protein</fullName>
    </submittedName>
</protein>
<proteinExistence type="predicted"/>
<dbReference type="Proteomes" id="UP000823933">
    <property type="component" value="Unassembled WGS sequence"/>
</dbReference>
<dbReference type="InterPro" id="IPR010090">
    <property type="entry name" value="Phage_tape_meas"/>
</dbReference>
<gene>
    <name evidence="3" type="ORF">H9890_03165</name>
</gene>
<evidence type="ECO:0000313" key="3">
    <source>
        <dbReference type="EMBL" id="HIW08387.1"/>
    </source>
</evidence>
<evidence type="ECO:0000256" key="1">
    <source>
        <dbReference type="SAM" id="Phobius"/>
    </source>
</evidence>
<evidence type="ECO:0000313" key="4">
    <source>
        <dbReference type="Proteomes" id="UP000823933"/>
    </source>
</evidence>
<keyword evidence="1" id="KW-0812">Transmembrane</keyword>